<dbReference type="PROSITE" id="PS50082">
    <property type="entry name" value="WD_REPEATS_2"/>
    <property type="match status" value="3"/>
</dbReference>
<dbReference type="PROSITE" id="PS50294">
    <property type="entry name" value="WD_REPEATS_REGION"/>
    <property type="match status" value="1"/>
</dbReference>
<dbReference type="Gene3D" id="2.130.10.10">
    <property type="entry name" value="YVTN repeat-like/Quinoprotein amine dehydrogenase"/>
    <property type="match status" value="1"/>
</dbReference>
<sequence>MSRDIPSKLIQTIDCKQGAVRAVRFNADGTYCLTCGSNKTIKLWNPHRDLLLKSYQGHGYEVLDAQAGCDNSQICSGGMDKTVRLFDVATGKALRTFRGHAGTVNCVKFNEESTVILSGAIDSTIRAWDTRSRKNEPVQVMDEAKDSVTSIQVSDHEILSGSADNHVRRYDLRIGRMMADYIGKPVTSVTFTRDGQCILVSSLDDTLRLIDKDTGELLNEYKGHKNSEYKIDGCLNSKDTHILTGSENGLVCIWDLVDVSIIALRLFCSGYVCEVLGNKMQYKDYI</sequence>
<evidence type="ECO:0000313" key="10">
    <source>
        <dbReference type="Proteomes" id="UP001347796"/>
    </source>
</evidence>
<dbReference type="Proteomes" id="UP001347796">
    <property type="component" value="Unassembled WGS sequence"/>
</dbReference>
<feature type="repeat" description="WD" evidence="8">
    <location>
        <begin position="13"/>
        <end position="45"/>
    </location>
</feature>
<keyword evidence="4" id="KW-0677">Repeat</keyword>
<dbReference type="GO" id="GO:0000398">
    <property type="term" value="P:mRNA splicing, via spliceosome"/>
    <property type="evidence" value="ECO:0007669"/>
    <property type="project" value="TreeGrafter"/>
</dbReference>
<feature type="repeat" description="WD" evidence="8">
    <location>
        <begin position="97"/>
        <end position="138"/>
    </location>
</feature>
<evidence type="ECO:0000256" key="1">
    <source>
        <dbReference type="ARBA" id="ARBA00004496"/>
    </source>
</evidence>
<dbReference type="AlphaFoldDB" id="A0AAN8JK58"/>
<keyword evidence="2" id="KW-0963">Cytoplasm</keyword>
<evidence type="ECO:0000256" key="2">
    <source>
        <dbReference type="ARBA" id="ARBA00022490"/>
    </source>
</evidence>
<evidence type="ECO:0000256" key="4">
    <source>
        <dbReference type="ARBA" id="ARBA00022737"/>
    </source>
</evidence>
<dbReference type="GO" id="GO:0005737">
    <property type="term" value="C:cytoplasm"/>
    <property type="evidence" value="ECO:0007669"/>
    <property type="project" value="UniProtKB-SubCell"/>
</dbReference>
<evidence type="ECO:0000256" key="8">
    <source>
        <dbReference type="PROSITE-ProRule" id="PRU00221"/>
    </source>
</evidence>
<dbReference type="CDD" id="cd00200">
    <property type="entry name" value="WD40"/>
    <property type="match status" value="1"/>
</dbReference>
<name>A0AAN8JK58_PATCE</name>
<dbReference type="FunFam" id="2.130.10.10:FF:000273">
    <property type="entry name" value="WD repeat domain-containing protein 83"/>
    <property type="match status" value="1"/>
</dbReference>
<dbReference type="InterPro" id="IPR015943">
    <property type="entry name" value="WD40/YVTN_repeat-like_dom_sf"/>
</dbReference>
<dbReference type="Pfam" id="PF00400">
    <property type="entry name" value="WD40"/>
    <property type="match status" value="5"/>
</dbReference>
<proteinExistence type="inferred from homology"/>
<reference evidence="9 10" key="1">
    <citation type="submission" date="2024-01" db="EMBL/GenBank/DDBJ databases">
        <title>The genome of the rayed Mediterranean limpet Patella caerulea (Linnaeus, 1758).</title>
        <authorList>
            <person name="Anh-Thu Weber A."/>
            <person name="Halstead-Nussloch G."/>
        </authorList>
    </citation>
    <scope>NUCLEOTIDE SEQUENCE [LARGE SCALE GENOMIC DNA]</scope>
    <source>
        <strain evidence="9">AATW-2023a</strain>
        <tissue evidence="9">Whole specimen</tissue>
    </source>
</reference>
<dbReference type="InterPro" id="IPR020472">
    <property type="entry name" value="WD40_PAC1"/>
</dbReference>
<accession>A0AAN8JK58</accession>
<dbReference type="GO" id="GO:0071013">
    <property type="term" value="C:catalytic step 2 spliceosome"/>
    <property type="evidence" value="ECO:0007669"/>
    <property type="project" value="TreeGrafter"/>
</dbReference>
<organism evidence="9 10">
    <name type="scientific">Patella caerulea</name>
    <name type="common">Rayed Mediterranean limpet</name>
    <dbReference type="NCBI Taxonomy" id="87958"/>
    <lineage>
        <taxon>Eukaryota</taxon>
        <taxon>Metazoa</taxon>
        <taxon>Spiralia</taxon>
        <taxon>Lophotrochozoa</taxon>
        <taxon>Mollusca</taxon>
        <taxon>Gastropoda</taxon>
        <taxon>Patellogastropoda</taxon>
        <taxon>Patelloidea</taxon>
        <taxon>Patellidae</taxon>
        <taxon>Patella</taxon>
    </lineage>
</organism>
<dbReference type="InterPro" id="IPR036322">
    <property type="entry name" value="WD40_repeat_dom_sf"/>
</dbReference>
<comment type="subcellular location">
    <subcellularLocation>
        <location evidence="1">Cytoplasm</location>
    </subcellularLocation>
</comment>
<dbReference type="SMART" id="SM00320">
    <property type="entry name" value="WD40"/>
    <property type="match status" value="6"/>
</dbReference>
<dbReference type="SUPFAM" id="SSF50978">
    <property type="entry name" value="WD40 repeat-like"/>
    <property type="match status" value="1"/>
</dbReference>
<protein>
    <recommendedName>
        <fullName evidence="6">WD repeat domain-containing protein 83</fullName>
    </recommendedName>
    <alternativeName>
        <fullName evidence="7">Mitogen-activated protein kinase organizer 1</fullName>
    </alternativeName>
</protein>
<dbReference type="InterPro" id="IPR001680">
    <property type="entry name" value="WD40_rpt"/>
</dbReference>
<dbReference type="PANTHER" id="PTHR22842">
    <property type="entry name" value="WD40 REPEAT PROTEIN"/>
    <property type="match status" value="1"/>
</dbReference>
<keyword evidence="10" id="KW-1185">Reference proteome</keyword>
<dbReference type="PANTHER" id="PTHR22842:SF3">
    <property type="entry name" value="WD REPEAT DOMAIN-CONTAINING PROTEIN 83"/>
    <property type="match status" value="1"/>
</dbReference>
<dbReference type="InterPro" id="IPR019775">
    <property type="entry name" value="WD40_repeat_CS"/>
</dbReference>
<dbReference type="PROSITE" id="PS00678">
    <property type="entry name" value="WD_REPEATS_1"/>
    <property type="match status" value="1"/>
</dbReference>
<evidence type="ECO:0000313" key="9">
    <source>
        <dbReference type="EMBL" id="KAK6179192.1"/>
    </source>
</evidence>
<keyword evidence="3 8" id="KW-0853">WD repeat</keyword>
<evidence type="ECO:0000256" key="5">
    <source>
        <dbReference type="ARBA" id="ARBA00038145"/>
    </source>
</evidence>
<evidence type="ECO:0000256" key="7">
    <source>
        <dbReference type="ARBA" id="ARBA00042222"/>
    </source>
</evidence>
<comment type="caution">
    <text evidence="9">The sequence shown here is derived from an EMBL/GenBank/DDBJ whole genome shotgun (WGS) entry which is preliminary data.</text>
</comment>
<comment type="similarity">
    <text evidence="5">Belongs to the WD repeat MORG1 family.</text>
</comment>
<feature type="repeat" description="WD" evidence="8">
    <location>
        <begin position="55"/>
        <end position="96"/>
    </location>
</feature>
<dbReference type="EMBL" id="JAZGQO010000008">
    <property type="protein sequence ID" value="KAK6179192.1"/>
    <property type="molecule type" value="Genomic_DNA"/>
</dbReference>
<gene>
    <name evidence="9" type="ORF">SNE40_011608</name>
</gene>
<evidence type="ECO:0000256" key="6">
    <source>
        <dbReference type="ARBA" id="ARBA00040453"/>
    </source>
</evidence>
<dbReference type="PRINTS" id="PR00320">
    <property type="entry name" value="GPROTEINBRPT"/>
</dbReference>
<evidence type="ECO:0000256" key="3">
    <source>
        <dbReference type="ARBA" id="ARBA00022574"/>
    </source>
</evidence>
<dbReference type="InterPro" id="IPR051980">
    <property type="entry name" value="WD_repeat_MORG1"/>
</dbReference>